<dbReference type="RefSeq" id="WP_079590195.1">
    <property type="nucleotide sequence ID" value="NZ_FUYN01000006.1"/>
</dbReference>
<proteinExistence type="inferred from homology"/>
<dbReference type="OrthoDB" id="9807021at2"/>
<evidence type="ECO:0000259" key="5">
    <source>
        <dbReference type="PROSITE" id="PS50111"/>
    </source>
</evidence>
<dbReference type="GO" id="GO:0006935">
    <property type="term" value="P:chemotaxis"/>
    <property type="evidence" value="ECO:0007669"/>
    <property type="project" value="InterPro"/>
</dbReference>
<evidence type="ECO:0000256" key="4">
    <source>
        <dbReference type="SAM" id="Coils"/>
    </source>
</evidence>
<feature type="domain" description="Methyl-accepting transducer" evidence="5">
    <location>
        <begin position="41"/>
        <end position="281"/>
    </location>
</feature>
<keyword evidence="7" id="KW-1185">Reference proteome</keyword>
<dbReference type="PANTHER" id="PTHR32089">
    <property type="entry name" value="METHYL-ACCEPTING CHEMOTAXIS PROTEIN MCPB"/>
    <property type="match status" value="1"/>
</dbReference>
<evidence type="ECO:0000313" key="6">
    <source>
        <dbReference type="EMBL" id="SKB63751.1"/>
    </source>
</evidence>
<dbReference type="SUPFAM" id="SSF58104">
    <property type="entry name" value="Methyl-accepting chemotaxis protein (MCP) signaling domain"/>
    <property type="match status" value="1"/>
</dbReference>
<dbReference type="GO" id="GO:0016020">
    <property type="term" value="C:membrane"/>
    <property type="evidence" value="ECO:0007669"/>
    <property type="project" value="InterPro"/>
</dbReference>
<dbReference type="GO" id="GO:0007165">
    <property type="term" value="P:signal transduction"/>
    <property type="evidence" value="ECO:0007669"/>
    <property type="project" value="UniProtKB-KW"/>
</dbReference>
<sequence>MFFKKDKTVETVINTADKEIQEKLQAENELLKSYINQIYSRMGEIIESHNHVNSQHSDLASLAENIKDIMENVKDLSQNTNDLSLELSTRSDKLNSISQTSVEKSVEGNKAVEDLLSMMDSLKAQAKESSSSMNSLGERSKQITDIVETITDIANQTNLLALNAAIEAARAGEHGRGFAIVADEVRKLAENTTKSTSTIQDLVMNIQNEIETASKNNERNNSAIEKGIEMSEVVKEKIKEIVNGFDEVQKEVKIVTDTIITQRDYISSIFEQTRVSDDILLEIHNKLINHVERASKVDTNLEEALTKLKNLL</sequence>
<keyword evidence="1 3" id="KW-0807">Transducer</keyword>
<accession>A0A1T5CWP8</accession>
<feature type="coiled-coil region" evidence="4">
    <location>
        <begin position="59"/>
        <end position="86"/>
    </location>
</feature>
<evidence type="ECO:0000256" key="2">
    <source>
        <dbReference type="ARBA" id="ARBA00029447"/>
    </source>
</evidence>
<gene>
    <name evidence="6" type="ORF">SAMN02745120_2413</name>
</gene>
<dbReference type="SMART" id="SM00283">
    <property type="entry name" value="MA"/>
    <property type="match status" value="1"/>
</dbReference>
<dbReference type="InterPro" id="IPR004089">
    <property type="entry name" value="MCPsignal_dom"/>
</dbReference>
<dbReference type="EMBL" id="FUYN01000006">
    <property type="protein sequence ID" value="SKB63751.1"/>
    <property type="molecule type" value="Genomic_DNA"/>
</dbReference>
<evidence type="ECO:0000256" key="3">
    <source>
        <dbReference type="PROSITE-ProRule" id="PRU00284"/>
    </source>
</evidence>
<evidence type="ECO:0000313" key="7">
    <source>
        <dbReference type="Proteomes" id="UP000243406"/>
    </source>
</evidence>
<dbReference type="InterPro" id="IPR004090">
    <property type="entry name" value="Chemotax_Me-accpt_rcpt"/>
</dbReference>
<dbReference type="PANTHER" id="PTHR32089:SF112">
    <property type="entry name" value="LYSOZYME-LIKE PROTEIN-RELATED"/>
    <property type="match status" value="1"/>
</dbReference>
<dbReference type="GO" id="GO:0004888">
    <property type="term" value="F:transmembrane signaling receptor activity"/>
    <property type="evidence" value="ECO:0007669"/>
    <property type="project" value="InterPro"/>
</dbReference>
<dbReference type="AlphaFoldDB" id="A0A1T5CWP8"/>
<reference evidence="7" key="1">
    <citation type="submission" date="2017-02" db="EMBL/GenBank/DDBJ databases">
        <authorList>
            <person name="Varghese N."/>
            <person name="Submissions S."/>
        </authorList>
    </citation>
    <scope>NUCLEOTIDE SEQUENCE [LARGE SCALE GENOMIC DNA]</scope>
    <source>
        <strain evidence="7">ATCC 35199</strain>
    </source>
</reference>
<evidence type="ECO:0000256" key="1">
    <source>
        <dbReference type="ARBA" id="ARBA00023224"/>
    </source>
</evidence>
<name>A0A1T5CWP8_9FIRM</name>
<protein>
    <submittedName>
        <fullName evidence="6">Methyl-accepting chemotaxis protein</fullName>
    </submittedName>
</protein>
<keyword evidence="4" id="KW-0175">Coiled coil</keyword>
<dbReference type="Proteomes" id="UP000243406">
    <property type="component" value="Unassembled WGS sequence"/>
</dbReference>
<organism evidence="6 7">
    <name type="scientific">Acetoanaerobium noterae</name>
    <dbReference type="NCBI Taxonomy" id="745369"/>
    <lineage>
        <taxon>Bacteria</taxon>
        <taxon>Bacillati</taxon>
        <taxon>Bacillota</taxon>
        <taxon>Clostridia</taxon>
        <taxon>Peptostreptococcales</taxon>
        <taxon>Filifactoraceae</taxon>
        <taxon>Acetoanaerobium</taxon>
    </lineage>
</organism>
<dbReference type="PROSITE" id="PS50111">
    <property type="entry name" value="CHEMOTAXIS_TRANSDUC_2"/>
    <property type="match status" value="1"/>
</dbReference>
<dbReference type="Gene3D" id="1.10.287.950">
    <property type="entry name" value="Methyl-accepting chemotaxis protein"/>
    <property type="match status" value="1"/>
</dbReference>
<dbReference type="CDD" id="cd11386">
    <property type="entry name" value="MCP_signal"/>
    <property type="match status" value="1"/>
</dbReference>
<comment type="similarity">
    <text evidence="2">Belongs to the methyl-accepting chemotaxis (MCP) protein family.</text>
</comment>
<dbReference type="PRINTS" id="PR00260">
    <property type="entry name" value="CHEMTRNSDUCR"/>
</dbReference>
<dbReference type="Pfam" id="PF00015">
    <property type="entry name" value="MCPsignal"/>
    <property type="match status" value="1"/>
</dbReference>